<dbReference type="FunFam" id="3.50.50.60:FF:000034">
    <property type="entry name" value="sulfide:quinone oxidoreductase, mitochondrial"/>
    <property type="match status" value="1"/>
</dbReference>
<evidence type="ECO:0000313" key="10">
    <source>
        <dbReference type="Proteomes" id="UP000599578"/>
    </source>
</evidence>
<organism evidence="9 10">
    <name type="scientific">Marinobacterium nitratireducens</name>
    <dbReference type="NCBI Taxonomy" id="518897"/>
    <lineage>
        <taxon>Bacteria</taxon>
        <taxon>Pseudomonadati</taxon>
        <taxon>Pseudomonadota</taxon>
        <taxon>Gammaproteobacteria</taxon>
        <taxon>Oceanospirillales</taxon>
        <taxon>Oceanospirillaceae</taxon>
        <taxon>Marinobacterium</taxon>
    </lineage>
</organism>
<dbReference type="InterPro" id="IPR036188">
    <property type="entry name" value="FAD/NAD-bd_sf"/>
</dbReference>
<dbReference type="EMBL" id="BMLT01000002">
    <property type="protein sequence ID" value="GGO77548.1"/>
    <property type="molecule type" value="Genomic_DNA"/>
</dbReference>
<dbReference type="SUPFAM" id="SSF52799">
    <property type="entry name" value="(Phosphotyrosine protein) phosphatases II"/>
    <property type="match status" value="1"/>
</dbReference>
<dbReference type="InterPro" id="IPR005939">
    <property type="entry name" value="BLH_phosphatase-like"/>
</dbReference>
<evidence type="ECO:0000256" key="5">
    <source>
        <dbReference type="ARBA" id="ARBA00022946"/>
    </source>
</evidence>
<dbReference type="GO" id="GO:0070221">
    <property type="term" value="P:sulfide oxidation, using sulfide:quinone oxidoreductase"/>
    <property type="evidence" value="ECO:0007669"/>
    <property type="project" value="TreeGrafter"/>
</dbReference>
<keyword evidence="3" id="KW-0874">Quinone</keyword>
<dbReference type="Gene3D" id="3.90.190.10">
    <property type="entry name" value="Protein tyrosine phosphatase superfamily"/>
    <property type="match status" value="1"/>
</dbReference>
<reference evidence="9 10" key="1">
    <citation type="journal article" date="2014" name="Int. J. Syst. Evol. Microbiol.">
        <title>Complete genome sequence of Corynebacterium casei LMG S-19264T (=DSM 44701T), isolated from a smear-ripened cheese.</title>
        <authorList>
            <consortium name="US DOE Joint Genome Institute (JGI-PGF)"/>
            <person name="Walter F."/>
            <person name="Albersmeier A."/>
            <person name="Kalinowski J."/>
            <person name="Ruckert C."/>
        </authorList>
    </citation>
    <scope>NUCLEOTIDE SEQUENCE [LARGE SCALE GENOMIC DNA]</scope>
    <source>
        <strain evidence="9 10">CGMCC 1.7286</strain>
    </source>
</reference>
<dbReference type="InterPro" id="IPR015904">
    <property type="entry name" value="Sulphide_quinone_reductase"/>
</dbReference>
<sequence>MDVRQLSPFISVSPQLTPADVGLAASAGFKAIIGNRPDRESEDQPANDDIRAACERHGLSWHYLPVVPGQITDDDIRAFRNLLDELQGPVLAFCRTGTRSATLWALSEAAHLDADAVLRATAAAGYDLAAQRERLQAQSGMPPASQNAFGVRHDVLIVGGGAGGLAVAGSLLRRQPDLDIAVVEPRTEHYYQPGWTLVGGGVFDRRQTVRPMADVMPEQVKWYPSAAAGFEPEQQQLVLEDGERIGYRILVVAPGLALDWDAIPGLRDTLGRNGVTSNYLFDLAPYTWELIQSTRGGRALFTQPPMPIKCAGAPQKAMYLACDHWARQQSLKYIDVEFCTAGAALFGVADYVPALMDYVQKYGIKLNLQHNLVGVDGGRRCATFKVTDTEGHSREVEKPFDMLHVCPPQKAPAFISASPLADAAGWLELDPETLQHKRFGDIFGLGDAGNTPNAKTAAAVRKQAPVVAENVLRALRGEAPRAVYDGYGSCPLTVERGKIVLAEFGYGGKLQPTFPTWLVEGRQPSRLAWLLKEKLLPWVYWNAMLKGREWLAGPQLLAHSPAPHEASAACNFEERKPGT</sequence>
<dbReference type="Proteomes" id="UP000599578">
    <property type="component" value="Unassembled WGS sequence"/>
</dbReference>
<evidence type="ECO:0000313" key="9">
    <source>
        <dbReference type="EMBL" id="GGO77548.1"/>
    </source>
</evidence>
<evidence type="ECO:0000256" key="3">
    <source>
        <dbReference type="ARBA" id="ARBA00022719"/>
    </source>
</evidence>
<accession>A0A918DP07</accession>
<evidence type="ECO:0000256" key="6">
    <source>
        <dbReference type="ARBA" id="ARBA00023002"/>
    </source>
</evidence>
<dbReference type="CDD" id="cd14503">
    <property type="entry name" value="PTP-bact"/>
    <property type="match status" value="1"/>
</dbReference>
<dbReference type="InterPro" id="IPR029021">
    <property type="entry name" value="Prot-tyrosine_phosphatase-like"/>
</dbReference>
<comment type="cofactor">
    <cofactor evidence="1">
        <name>FAD</name>
        <dbReference type="ChEBI" id="CHEBI:57692"/>
    </cofactor>
</comment>
<keyword evidence="6" id="KW-0560">Oxidoreductase</keyword>
<dbReference type="RefSeq" id="WP_188859408.1">
    <property type="nucleotide sequence ID" value="NZ_BMLT01000002.1"/>
</dbReference>
<dbReference type="AlphaFoldDB" id="A0A918DP07"/>
<dbReference type="PANTHER" id="PTHR10632">
    <property type="entry name" value="SULFIDE:QUINONE OXIDOREDUCTASE"/>
    <property type="match status" value="1"/>
</dbReference>
<feature type="domain" description="Beta-lactamase hydrolase-like protein phosphatase-like" evidence="7">
    <location>
        <begin position="2"/>
        <end position="110"/>
    </location>
</feature>
<evidence type="ECO:0000259" key="7">
    <source>
        <dbReference type="Pfam" id="PF04273"/>
    </source>
</evidence>
<dbReference type="Gene3D" id="3.50.50.60">
    <property type="entry name" value="FAD/NAD(P)-binding domain"/>
    <property type="match status" value="2"/>
</dbReference>
<proteinExistence type="predicted"/>
<keyword evidence="2" id="KW-0285">Flavoprotein</keyword>
<evidence type="ECO:0000259" key="8">
    <source>
        <dbReference type="Pfam" id="PF07992"/>
    </source>
</evidence>
<evidence type="ECO:0000256" key="1">
    <source>
        <dbReference type="ARBA" id="ARBA00001974"/>
    </source>
</evidence>
<dbReference type="InterPro" id="IPR023753">
    <property type="entry name" value="FAD/NAD-binding_dom"/>
</dbReference>
<dbReference type="NCBIfam" id="TIGR01244">
    <property type="entry name" value="TIGR01244 family sulfur transferase"/>
    <property type="match status" value="1"/>
</dbReference>
<gene>
    <name evidence="9" type="ORF">GCM10011348_07350</name>
</gene>
<keyword evidence="5" id="KW-0809">Transit peptide</keyword>
<dbReference type="Pfam" id="PF07992">
    <property type="entry name" value="Pyr_redox_2"/>
    <property type="match status" value="1"/>
</dbReference>
<dbReference type="GO" id="GO:0071949">
    <property type="term" value="F:FAD binding"/>
    <property type="evidence" value="ECO:0007669"/>
    <property type="project" value="TreeGrafter"/>
</dbReference>
<evidence type="ECO:0008006" key="11">
    <source>
        <dbReference type="Google" id="ProtNLM"/>
    </source>
</evidence>
<keyword evidence="4" id="KW-0274">FAD</keyword>
<comment type="caution">
    <text evidence="9">The sequence shown here is derived from an EMBL/GenBank/DDBJ whole genome shotgun (WGS) entry which is preliminary data.</text>
</comment>
<dbReference type="PANTHER" id="PTHR10632:SF2">
    <property type="entry name" value="SULFIDE:QUINONE OXIDOREDUCTASE, MITOCHONDRIAL"/>
    <property type="match status" value="1"/>
</dbReference>
<dbReference type="GO" id="GO:0048038">
    <property type="term" value="F:quinone binding"/>
    <property type="evidence" value="ECO:0007669"/>
    <property type="project" value="UniProtKB-KW"/>
</dbReference>
<name>A0A918DP07_9GAMM</name>
<dbReference type="Pfam" id="PF04273">
    <property type="entry name" value="BLH_phosphatase"/>
    <property type="match status" value="1"/>
</dbReference>
<evidence type="ECO:0000256" key="2">
    <source>
        <dbReference type="ARBA" id="ARBA00022630"/>
    </source>
</evidence>
<dbReference type="GO" id="GO:0016787">
    <property type="term" value="F:hydrolase activity"/>
    <property type="evidence" value="ECO:0007669"/>
    <property type="project" value="InterPro"/>
</dbReference>
<dbReference type="GO" id="GO:0070224">
    <property type="term" value="F:sulfide:quinone oxidoreductase activity"/>
    <property type="evidence" value="ECO:0007669"/>
    <property type="project" value="TreeGrafter"/>
</dbReference>
<evidence type="ECO:0000256" key="4">
    <source>
        <dbReference type="ARBA" id="ARBA00022827"/>
    </source>
</evidence>
<dbReference type="SUPFAM" id="SSF51905">
    <property type="entry name" value="FAD/NAD(P)-binding domain"/>
    <property type="match status" value="2"/>
</dbReference>
<keyword evidence="10" id="KW-1185">Reference proteome</keyword>
<feature type="domain" description="FAD/NAD(P)-binding" evidence="8">
    <location>
        <begin position="153"/>
        <end position="267"/>
    </location>
</feature>
<protein>
    <recommendedName>
        <fullName evidence="11">Oxidoreductase (Flavoprotein)</fullName>
    </recommendedName>
</protein>